<dbReference type="SUPFAM" id="SSF46785">
    <property type="entry name" value="Winged helix' DNA-binding domain"/>
    <property type="match status" value="1"/>
</dbReference>
<dbReference type="InterPro" id="IPR002577">
    <property type="entry name" value="HTH_HxlR"/>
</dbReference>
<keyword evidence="1" id="KW-0805">Transcription regulation</keyword>
<dbReference type="InterPro" id="IPR036388">
    <property type="entry name" value="WH-like_DNA-bd_sf"/>
</dbReference>
<keyword evidence="2" id="KW-0238">DNA-binding</keyword>
<dbReference type="Gene3D" id="1.10.10.10">
    <property type="entry name" value="Winged helix-like DNA-binding domain superfamily/Winged helix DNA-binding domain"/>
    <property type="match status" value="1"/>
</dbReference>
<feature type="domain" description="HTH hxlR-type" evidence="4">
    <location>
        <begin position="21"/>
        <end position="119"/>
    </location>
</feature>
<dbReference type="RefSeq" id="WP_145661998.1">
    <property type="nucleotide sequence ID" value="NZ_VIWO01000001.1"/>
</dbReference>
<organism evidence="5 6">
    <name type="scientific">Chitinophaga polysaccharea</name>
    <dbReference type="NCBI Taxonomy" id="1293035"/>
    <lineage>
        <taxon>Bacteria</taxon>
        <taxon>Pseudomonadati</taxon>
        <taxon>Bacteroidota</taxon>
        <taxon>Chitinophagia</taxon>
        <taxon>Chitinophagales</taxon>
        <taxon>Chitinophagaceae</taxon>
        <taxon>Chitinophaga</taxon>
    </lineage>
</organism>
<comment type="caution">
    <text evidence="5">The sequence shown here is derived from an EMBL/GenBank/DDBJ whole genome shotgun (WGS) entry which is preliminary data.</text>
</comment>
<accession>A0A561Q2U9</accession>
<dbReference type="InterPro" id="IPR036390">
    <property type="entry name" value="WH_DNA-bd_sf"/>
</dbReference>
<dbReference type="EMBL" id="VIWO01000001">
    <property type="protein sequence ID" value="TWF44691.1"/>
    <property type="molecule type" value="Genomic_DNA"/>
</dbReference>
<keyword evidence="6" id="KW-1185">Reference proteome</keyword>
<keyword evidence="3" id="KW-0804">Transcription</keyword>
<dbReference type="GO" id="GO:0003677">
    <property type="term" value="F:DNA binding"/>
    <property type="evidence" value="ECO:0007669"/>
    <property type="project" value="UniProtKB-KW"/>
</dbReference>
<dbReference type="PROSITE" id="PS51118">
    <property type="entry name" value="HTH_HXLR"/>
    <property type="match status" value="1"/>
</dbReference>
<dbReference type="PANTHER" id="PTHR33204">
    <property type="entry name" value="TRANSCRIPTIONAL REGULATOR, MARR FAMILY"/>
    <property type="match status" value="1"/>
</dbReference>
<evidence type="ECO:0000256" key="3">
    <source>
        <dbReference type="ARBA" id="ARBA00023163"/>
    </source>
</evidence>
<dbReference type="AlphaFoldDB" id="A0A561Q2U9"/>
<evidence type="ECO:0000259" key="4">
    <source>
        <dbReference type="PROSITE" id="PS51118"/>
    </source>
</evidence>
<name>A0A561Q2U9_9BACT</name>
<evidence type="ECO:0000313" key="5">
    <source>
        <dbReference type="EMBL" id="TWF44691.1"/>
    </source>
</evidence>
<dbReference type="OrthoDB" id="9797599at2"/>
<gene>
    <name evidence="5" type="ORF">FHW36_101612</name>
</gene>
<dbReference type="Pfam" id="PF01638">
    <property type="entry name" value="HxlR"/>
    <property type="match status" value="1"/>
</dbReference>
<proteinExistence type="predicted"/>
<evidence type="ECO:0000256" key="2">
    <source>
        <dbReference type="ARBA" id="ARBA00023125"/>
    </source>
</evidence>
<dbReference type="Proteomes" id="UP000320811">
    <property type="component" value="Unassembled WGS sequence"/>
</dbReference>
<reference evidence="5 6" key="1">
    <citation type="submission" date="2019-06" db="EMBL/GenBank/DDBJ databases">
        <title>Sorghum-associated microbial communities from plants grown in Nebraska, USA.</title>
        <authorList>
            <person name="Schachtman D."/>
        </authorList>
    </citation>
    <scope>NUCLEOTIDE SEQUENCE [LARGE SCALE GENOMIC DNA]</scope>
    <source>
        <strain evidence="5 6">1209</strain>
    </source>
</reference>
<protein>
    <submittedName>
        <fullName evidence="5">HxlR family transcriptional regulator</fullName>
    </submittedName>
</protein>
<dbReference type="PANTHER" id="PTHR33204:SF29">
    <property type="entry name" value="TRANSCRIPTIONAL REGULATOR"/>
    <property type="match status" value="1"/>
</dbReference>
<evidence type="ECO:0000256" key="1">
    <source>
        <dbReference type="ARBA" id="ARBA00023015"/>
    </source>
</evidence>
<sequence length="121" mass="13853">MSKIKPTSTHDENKRLLEAECPEIYASNLINGQWTVAICCYLGAGKMRFAALKKKLPAITDRMLTLELRKMEEKGLISRTIFAEVPVRVEYELTPIGHELTPVIQQLEIWGKKHKALFDKQ</sequence>
<evidence type="ECO:0000313" key="6">
    <source>
        <dbReference type="Proteomes" id="UP000320811"/>
    </source>
</evidence>